<feature type="domain" description="ATP-grasp" evidence="14">
    <location>
        <begin position="228"/>
        <end position="481"/>
    </location>
</feature>
<dbReference type="PANTHER" id="PTHR23135:SF18">
    <property type="entry name" value="CYANOPHYCIN SYNTHETASE"/>
    <property type="match status" value="1"/>
</dbReference>
<dbReference type="SUPFAM" id="SSF53623">
    <property type="entry name" value="MurD-like peptide ligases, catalytic domain"/>
    <property type="match status" value="1"/>
</dbReference>
<dbReference type="InterPro" id="IPR013221">
    <property type="entry name" value="Mur_ligase_cen"/>
</dbReference>
<accession>A0ABU9LUC1</accession>
<dbReference type="InterPro" id="IPR018109">
    <property type="entry name" value="Folylpolyglutamate_synth_CS"/>
</dbReference>
<evidence type="ECO:0000256" key="9">
    <source>
        <dbReference type="ARBA" id="ARBA00022840"/>
    </source>
</evidence>
<dbReference type="SUPFAM" id="SSF53244">
    <property type="entry name" value="MurD-like peptide ligases, peptide-binding domain"/>
    <property type="match status" value="1"/>
</dbReference>
<dbReference type="PANTHER" id="PTHR23135">
    <property type="entry name" value="MUR LIGASE FAMILY MEMBER"/>
    <property type="match status" value="1"/>
</dbReference>
<keyword evidence="16" id="KW-1185">Reference proteome</keyword>
<name>A0ABU9LUC1_9BACT</name>
<dbReference type="InterPro" id="IPR036565">
    <property type="entry name" value="Mur-like_cat_sf"/>
</dbReference>
<evidence type="ECO:0000256" key="13">
    <source>
        <dbReference type="PROSITE-ProRule" id="PRU00409"/>
    </source>
</evidence>
<evidence type="ECO:0000259" key="14">
    <source>
        <dbReference type="PROSITE" id="PS50975"/>
    </source>
</evidence>
<gene>
    <name evidence="15" type="primary">cphA</name>
    <name evidence="15" type="ORF">AAFH49_05715</name>
</gene>
<dbReference type="Pfam" id="PF02875">
    <property type="entry name" value="Mur_ligase_C"/>
    <property type="match status" value="1"/>
</dbReference>
<dbReference type="InterPro" id="IPR004101">
    <property type="entry name" value="Mur_ligase_C"/>
</dbReference>
<comment type="caution">
    <text evidence="15">The sequence shown here is derived from an EMBL/GenBank/DDBJ whole genome shotgun (WGS) entry which is preliminary data.</text>
</comment>
<dbReference type="Gene3D" id="3.40.1190.10">
    <property type="entry name" value="Mur-like, catalytic domain"/>
    <property type="match status" value="1"/>
</dbReference>
<dbReference type="PROSITE" id="PS50975">
    <property type="entry name" value="ATP_GRASP"/>
    <property type="match status" value="1"/>
</dbReference>
<dbReference type="EC" id="6.3.2.29" evidence="5"/>
<keyword evidence="7 15" id="KW-0436">Ligase</keyword>
<evidence type="ECO:0000256" key="2">
    <source>
        <dbReference type="ARBA" id="ARBA00009060"/>
    </source>
</evidence>
<keyword evidence="8 13" id="KW-0547">Nucleotide-binding</keyword>
<evidence type="ECO:0000313" key="15">
    <source>
        <dbReference type="EMBL" id="MEL5993696.1"/>
    </source>
</evidence>
<dbReference type="SUPFAM" id="SSF56059">
    <property type="entry name" value="Glutathione synthetase ATP-binding domain-like"/>
    <property type="match status" value="1"/>
</dbReference>
<keyword evidence="9 13" id="KW-0067">ATP-binding</keyword>
<dbReference type="GO" id="GO:0071160">
    <property type="term" value="F:cyanophycin synthetase activity (L-aspartate-adding)"/>
    <property type="evidence" value="ECO:0007669"/>
    <property type="project" value="UniProtKB-EC"/>
</dbReference>
<dbReference type="InterPro" id="IPR044019">
    <property type="entry name" value="Cyanophycin_syn_N"/>
</dbReference>
<reference evidence="15 16" key="1">
    <citation type="journal article" date="2018" name="Arch. Microbiol.">
        <title>Hymenobacter segetis sp. nov., isolated from soil.</title>
        <authorList>
            <person name="Ten L.N."/>
            <person name="Lim S.J."/>
            <person name="Kim B.O."/>
            <person name="Kang I.K."/>
            <person name="Jung H.Y."/>
        </authorList>
    </citation>
    <scope>NUCLEOTIDE SEQUENCE [LARGE SCALE GENOMIC DNA]</scope>
    <source>
        <strain evidence="15 16">S7-3-11</strain>
    </source>
</reference>
<evidence type="ECO:0000256" key="6">
    <source>
        <dbReference type="ARBA" id="ARBA00022036"/>
    </source>
</evidence>
<evidence type="ECO:0000256" key="4">
    <source>
        <dbReference type="ARBA" id="ARBA00012968"/>
    </source>
</evidence>
<evidence type="ECO:0000256" key="10">
    <source>
        <dbReference type="ARBA" id="ARBA00031353"/>
    </source>
</evidence>
<dbReference type="Proteomes" id="UP001479606">
    <property type="component" value="Unassembled WGS sequence"/>
</dbReference>
<dbReference type="EMBL" id="JBCEVZ010000009">
    <property type="protein sequence ID" value="MEL5993696.1"/>
    <property type="molecule type" value="Genomic_DNA"/>
</dbReference>
<dbReference type="PROSITE" id="PS01011">
    <property type="entry name" value="FOLYLPOLYGLU_SYNT_1"/>
    <property type="match status" value="1"/>
</dbReference>
<sequence>MKIVDLRTMRGPSYWSVKHHKLIVAKVDLQEFAGQWSNAVPGFAGRLMKLFPNIGTVQPGGMSGKQAAKHQPLTLEALNDGEPLGYVIQHVALELQRQAAMPVYWGKSYPAHEEGVEYVVFAYQEERAGRRAAEAAVEIVEAVCKKEKVDLKPIITELHEIREDEFFGPSTYSIVAEAASRNIPYIQLKNSSIIQLGYGVNQKRIWATTTSLTSHAGVEVAGNKNRTKAMLNDAGVPVPRGTTVYSEAGLRDAIDELGFPIVTKPLDGNHGKGATIRIMNWKDAAEGLKAAQVYSRAVIVEQFIEGFDFRLLVVNGKLIAAAKRTPAAVTGNGKSTIQQLIDEVNKDPRRGIGHEKVLTSIKADKHTLDILKARKLSLKSVLPAGEEIYLKSTANISTGGTATDVTDQMHPYNVLLAERVAGIVGLDICGIDLMATDIAVPLNESRGAVIEVNAAPGFRMHISPAEGLPRNVAAPVVDMLFPRGSTARIPIIAVTGTNGKTTTTRLIAHLVASKGYKVGFTTTDGIYIQGVQLQKGDCTGGQSAEFVLKDPTVNYAVLETARGGMLRSGLGFHNCDIAVVTNVAADHLGMRDIYTVEEMAAVKGVLPRTVRKNGWAVLNADDDLVYAMARTVDCRVALFSMDEKNPRILEHVEAGGVAAVYEEGYVTIYRNSYKLRIDRAAEFPVTFEGRAGFNIENCLAAALAGYLAGFESDDIKTALRTFVPSATKTPGRMNVYKFPKFDVVVDYAHNTAGITKFAEFMEATPATRKIGIVSGLGDRRDEDTLGFARIAGRIFDEVILRQDRDLRGKSKEFLKEIMERGLRLDKPDLKITYIEKEPDAIDHVLKTAPQGAVITMFAENIAATIAKLDEFEKTSTVG</sequence>
<dbReference type="InterPro" id="IPR011761">
    <property type="entry name" value="ATP-grasp"/>
</dbReference>
<dbReference type="Pfam" id="PF08245">
    <property type="entry name" value="Mur_ligase_M"/>
    <property type="match status" value="1"/>
</dbReference>
<comment type="similarity">
    <text evidence="2">In the C-terminal section; belongs to the MurCDEF family.</text>
</comment>
<dbReference type="NCBIfam" id="NF010623">
    <property type="entry name" value="PRK14016.1"/>
    <property type="match status" value="1"/>
</dbReference>
<evidence type="ECO:0000256" key="11">
    <source>
        <dbReference type="ARBA" id="ARBA00048094"/>
    </source>
</evidence>
<dbReference type="RefSeq" id="WP_342296542.1">
    <property type="nucleotide sequence ID" value="NZ_JBCEVZ010000009.1"/>
</dbReference>
<comment type="function">
    <text evidence="1">Catalyzes the ATP-dependent polymerization of arginine and aspartate to multi-L-arginyl-poly-L-aspartic acid (cyanophycin; a water-insoluble reserve polymer).</text>
</comment>
<comment type="catalytic activity">
    <reaction evidence="11">
        <text>[L-4-(L-arginin-2-N-yl)aspartate](n)-L-aspartate + L-arginine + ATP = [L-4-(L-arginin-2-N-yl)aspartate](n+1) + ADP + phosphate + H(+)</text>
        <dbReference type="Rhea" id="RHEA:23888"/>
        <dbReference type="Rhea" id="RHEA-COMP:13732"/>
        <dbReference type="Rhea" id="RHEA-COMP:13733"/>
        <dbReference type="ChEBI" id="CHEBI:15378"/>
        <dbReference type="ChEBI" id="CHEBI:30616"/>
        <dbReference type="ChEBI" id="CHEBI:32682"/>
        <dbReference type="ChEBI" id="CHEBI:43474"/>
        <dbReference type="ChEBI" id="CHEBI:137986"/>
        <dbReference type="ChEBI" id="CHEBI:137990"/>
        <dbReference type="ChEBI" id="CHEBI:456216"/>
        <dbReference type="EC" id="6.3.2.30"/>
    </reaction>
</comment>
<dbReference type="GO" id="GO:0071161">
    <property type="term" value="F:cyanophycin synthetase activity (L-arginine-adding)"/>
    <property type="evidence" value="ECO:0007669"/>
    <property type="project" value="UniProtKB-EC"/>
</dbReference>
<dbReference type="Pfam" id="PF02222">
    <property type="entry name" value="ATP-grasp"/>
    <property type="match status" value="1"/>
</dbReference>
<evidence type="ECO:0000256" key="5">
    <source>
        <dbReference type="ARBA" id="ARBA00013005"/>
    </source>
</evidence>
<dbReference type="NCBIfam" id="TIGR02068">
    <property type="entry name" value="cya_phycin_syn"/>
    <property type="match status" value="1"/>
</dbReference>
<proteinExistence type="inferred from homology"/>
<comment type="catalytic activity">
    <reaction evidence="12">
        <text>[L-4-(L-arginin-2-N-yl)aspartate](n) + L-aspartate + ATP = [L-4-(L-arginin-2-N-yl)aspartate](n)-L-aspartate + ADP + phosphate + H(+)</text>
        <dbReference type="Rhea" id="RHEA:13277"/>
        <dbReference type="Rhea" id="RHEA-COMP:13728"/>
        <dbReference type="Rhea" id="RHEA-COMP:13733"/>
        <dbReference type="ChEBI" id="CHEBI:15378"/>
        <dbReference type="ChEBI" id="CHEBI:29991"/>
        <dbReference type="ChEBI" id="CHEBI:30616"/>
        <dbReference type="ChEBI" id="CHEBI:43474"/>
        <dbReference type="ChEBI" id="CHEBI:137986"/>
        <dbReference type="ChEBI" id="CHEBI:137990"/>
        <dbReference type="ChEBI" id="CHEBI:456216"/>
        <dbReference type="EC" id="6.3.2.29"/>
    </reaction>
</comment>
<dbReference type="EC" id="6.3.2.30" evidence="4"/>
<evidence type="ECO:0000313" key="16">
    <source>
        <dbReference type="Proteomes" id="UP001479606"/>
    </source>
</evidence>
<dbReference type="InterPro" id="IPR011810">
    <property type="entry name" value="Cya_phycin_syn"/>
</dbReference>
<evidence type="ECO:0000256" key="1">
    <source>
        <dbReference type="ARBA" id="ARBA00003184"/>
    </source>
</evidence>
<evidence type="ECO:0000256" key="12">
    <source>
        <dbReference type="ARBA" id="ARBA00048425"/>
    </source>
</evidence>
<dbReference type="Gene3D" id="3.30.470.20">
    <property type="entry name" value="ATP-grasp fold, B domain"/>
    <property type="match status" value="2"/>
</dbReference>
<protein>
    <recommendedName>
        <fullName evidence="6">Cyanophycin synthetase</fullName>
        <ecNumber evidence="5">6.3.2.29</ecNumber>
        <ecNumber evidence="4">6.3.2.30</ecNumber>
    </recommendedName>
    <alternativeName>
        <fullName evidence="10">Cyanophycin synthase</fullName>
    </alternativeName>
</protein>
<evidence type="ECO:0000256" key="8">
    <source>
        <dbReference type="ARBA" id="ARBA00022741"/>
    </source>
</evidence>
<dbReference type="InterPro" id="IPR036615">
    <property type="entry name" value="Mur_ligase_C_dom_sf"/>
</dbReference>
<comment type="subunit">
    <text evidence="3">Homodimer.</text>
</comment>
<evidence type="ECO:0000256" key="3">
    <source>
        <dbReference type="ARBA" id="ARBA00011738"/>
    </source>
</evidence>
<dbReference type="Pfam" id="PF18921">
    <property type="entry name" value="Cyanophycin_syn"/>
    <property type="match status" value="1"/>
</dbReference>
<dbReference type="InterPro" id="IPR003135">
    <property type="entry name" value="ATP-grasp_carboxylate-amine"/>
</dbReference>
<dbReference type="Gene3D" id="3.90.190.20">
    <property type="entry name" value="Mur ligase, C-terminal domain"/>
    <property type="match status" value="1"/>
</dbReference>
<evidence type="ECO:0000256" key="7">
    <source>
        <dbReference type="ARBA" id="ARBA00022598"/>
    </source>
</evidence>
<organism evidence="15 16">
    <name type="scientific">Hymenobacter segetis</name>
    <dbReference type="NCBI Taxonomy" id="2025509"/>
    <lineage>
        <taxon>Bacteria</taxon>
        <taxon>Pseudomonadati</taxon>
        <taxon>Bacteroidota</taxon>
        <taxon>Cytophagia</taxon>
        <taxon>Cytophagales</taxon>
        <taxon>Hymenobacteraceae</taxon>
        <taxon>Hymenobacter</taxon>
    </lineage>
</organism>